<dbReference type="Gene3D" id="3.90.550.10">
    <property type="entry name" value="Spore Coat Polysaccharide Biosynthesis Protein SpsA, Chain A"/>
    <property type="match status" value="1"/>
</dbReference>
<dbReference type="InterPro" id="IPR029044">
    <property type="entry name" value="Nucleotide-diphossugar_trans"/>
</dbReference>
<feature type="region of interest" description="Disordered" evidence="5">
    <location>
        <begin position="120"/>
        <end position="143"/>
    </location>
</feature>
<dbReference type="GO" id="GO:0016757">
    <property type="term" value="F:glycosyltransferase activity"/>
    <property type="evidence" value="ECO:0007669"/>
    <property type="project" value="UniProtKB-KW"/>
</dbReference>
<comment type="similarity">
    <text evidence="2">Belongs to the glycosyltransferase 2 family.</text>
</comment>
<dbReference type="Proteomes" id="UP000185663">
    <property type="component" value="Chromosome I"/>
</dbReference>
<keyword evidence="7" id="KW-1185">Reference proteome</keyword>
<dbReference type="PANTHER" id="PTHR43179">
    <property type="entry name" value="RHAMNOSYLTRANSFERASE WBBL"/>
    <property type="match status" value="1"/>
</dbReference>
<dbReference type="SUPFAM" id="SSF53448">
    <property type="entry name" value="Nucleotide-diphospho-sugar transferases"/>
    <property type="match status" value="1"/>
</dbReference>
<sequence length="308" mass="33243">MAFNRADLLREALDALAGQDRPVDAVLVVDNASTDHTARVAVEHPSGPVLLTLPRNTGGAGGFAVGMAHAVRRLDADLVWVMDDDTIPGPHALAGLLEAREASPVPVTILGSRVEWVDGREHPMNTPRRRPYERDGDTVAGEATSSVPVRSSSFVSMMIDGGAIRRFGLPVADYFIWNDDFEYSARLLRDGTGLHVPTSVVEHRTKVFGATDVDPGERFYYEVRNKVWMITRSSALTPGERVLYTGAAMRRWARTVSASKARGVLVRAGSRGLRDGALRRPKSSTTVLAGMGDVSDDVAAVERGAGRA</sequence>
<keyword evidence="3" id="KW-0328">Glycosyltransferase</keyword>
<name>A0A1H1QUY4_9CELL</name>
<gene>
    <name evidence="6" type="ORF">SAMN04489860_1169</name>
</gene>
<evidence type="ECO:0000256" key="3">
    <source>
        <dbReference type="ARBA" id="ARBA00022676"/>
    </source>
</evidence>
<keyword evidence="4 6" id="KW-0808">Transferase</keyword>
<dbReference type="EMBL" id="LT629776">
    <property type="protein sequence ID" value="SDS26679.1"/>
    <property type="molecule type" value="Genomic_DNA"/>
</dbReference>
<dbReference type="PANTHER" id="PTHR43179:SF12">
    <property type="entry name" value="GALACTOFURANOSYLTRANSFERASE GLFT2"/>
    <property type="match status" value="1"/>
</dbReference>
<protein>
    <submittedName>
        <fullName evidence="6">Glycosyltransferase, GT2 family</fullName>
    </submittedName>
</protein>
<evidence type="ECO:0000256" key="2">
    <source>
        <dbReference type="ARBA" id="ARBA00006739"/>
    </source>
</evidence>
<comment type="pathway">
    <text evidence="1">Cell wall biogenesis; cell wall polysaccharide biosynthesis.</text>
</comment>
<accession>A0A1H1QUY4</accession>
<dbReference type="Pfam" id="PF13641">
    <property type="entry name" value="Glyco_tranf_2_3"/>
    <property type="match status" value="1"/>
</dbReference>
<dbReference type="STRING" id="545619.SAMN04489860_1169"/>
<evidence type="ECO:0000256" key="4">
    <source>
        <dbReference type="ARBA" id="ARBA00022679"/>
    </source>
</evidence>
<dbReference type="eggNOG" id="COG1216">
    <property type="taxonomic scope" value="Bacteria"/>
</dbReference>
<evidence type="ECO:0000313" key="6">
    <source>
        <dbReference type="EMBL" id="SDS26679.1"/>
    </source>
</evidence>
<evidence type="ECO:0000313" key="7">
    <source>
        <dbReference type="Proteomes" id="UP000185663"/>
    </source>
</evidence>
<reference evidence="6 7" key="1">
    <citation type="submission" date="2016-10" db="EMBL/GenBank/DDBJ databases">
        <authorList>
            <person name="de Groot N.N."/>
        </authorList>
    </citation>
    <scope>NUCLEOTIDE SEQUENCE [LARGE SCALE GENOMIC DNA]</scope>
    <source>
        <strain evidence="6 7">DSM 22126</strain>
    </source>
</reference>
<evidence type="ECO:0000256" key="5">
    <source>
        <dbReference type="SAM" id="MobiDB-lite"/>
    </source>
</evidence>
<dbReference type="AlphaFoldDB" id="A0A1H1QUY4"/>
<proteinExistence type="inferred from homology"/>
<evidence type="ECO:0000256" key="1">
    <source>
        <dbReference type="ARBA" id="ARBA00004776"/>
    </source>
</evidence>
<organism evidence="6 7">
    <name type="scientific">Paraoerskovia marina</name>
    <dbReference type="NCBI Taxonomy" id="545619"/>
    <lineage>
        <taxon>Bacteria</taxon>
        <taxon>Bacillati</taxon>
        <taxon>Actinomycetota</taxon>
        <taxon>Actinomycetes</taxon>
        <taxon>Micrococcales</taxon>
        <taxon>Cellulomonadaceae</taxon>
        <taxon>Paraoerskovia</taxon>
    </lineage>
</organism>